<dbReference type="Proteomes" id="UP000308600">
    <property type="component" value="Unassembled WGS sequence"/>
</dbReference>
<evidence type="ECO:0000313" key="2">
    <source>
        <dbReference type="Proteomes" id="UP000308600"/>
    </source>
</evidence>
<accession>A0ACD3AJL2</accession>
<keyword evidence="1" id="KW-0456">Lyase</keyword>
<sequence length="317" mass="33241">MKWLFALLGFAAIQVAWSTVIEKRASTTDPVPFGYATQNGGTTGGTGGPTTTVTSLAALTSAVAGNAKKIVIISECVGTITGNTVVKVGSNTSILGARGSSLVGVGLRVLEVSNVIIRNVKISKVLADAGDALALQEAHQVWVDHVDLSSDRDHDKDYYDGLLDITHGSTGVTVSNSKFYNHWKGILIGHSDSNGAEDTSITVTLALNYWNNLNSRTPSFRFGRGHIFNNVFDGNSDGVNTRDGAQLLVENNVFINCSKPIYSTDQGFVVARGNDFGGGSNSAPAGSFSSAPYSYPLAAVSNLRSSIVASAGQTLTF</sequence>
<keyword evidence="2" id="KW-1185">Reference proteome</keyword>
<dbReference type="EMBL" id="ML208424">
    <property type="protein sequence ID" value="TFK65848.1"/>
    <property type="molecule type" value="Genomic_DNA"/>
</dbReference>
<organism evidence="1 2">
    <name type="scientific">Pluteus cervinus</name>
    <dbReference type="NCBI Taxonomy" id="181527"/>
    <lineage>
        <taxon>Eukaryota</taxon>
        <taxon>Fungi</taxon>
        <taxon>Dikarya</taxon>
        <taxon>Basidiomycota</taxon>
        <taxon>Agaricomycotina</taxon>
        <taxon>Agaricomycetes</taxon>
        <taxon>Agaricomycetidae</taxon>
        <taxon>Agaricales</taxon>
        <taxon>Pluteineae</taxon>
        <taxon>Pluteaceae</taxon>
        <taxon>Pluteus</taxon>
    </lineage>
</organism>
<protein>
    <submittedName>
        <fullName evidence="1">Pectate lyase</fullName>
    </submittedName>
</protein>
<gene>
    <name evidence="1" type="ORF">BDN72DRAFT_860342</name>
</gene>
<name>A0ACD3AJL2_9AGAR</name>
<reference evidence="1 2" key="1">
    <citation type="journal article" date="2019" name="Nat. Ecol. Evol.">
        <title>Megaphylogeny resolves global patterns of mushroom evolution.</title>
        <authorList>
            <person name="Varga T."/>
            <person name="Krizsan K."/>
            <person name="Foldi C."/>
            <person name="Dima B."/>
            <person name="Sanchez-Garcia M."/>
            <person name="Sanchez-Ramirez S."/>
            <person name="Szollosi G.J."/>
            <person name="Szarkandi J.G."/>
            <person name="Papp V."/>
            <person name="Albert L."/>
            <person name="Andreopoulos W."/>
            <person name="Angelini C."/>
            <person name="Antonin V."/>
            <person name="Barry K.W."/>
            <person name="Bougher N.L."/>
            <person name="Buchanan P."/>
            <person name="Buyck B."/>
            <person name="Bense V."/>
            <person name="Catcheside P."/>
            <person name="Chovatia M."/>
            <person name="Cooper J."/>
            <person name="Damon W."/>
            <person name="Desjardin D."/>
            <person name="Finy P."/>
            <person name="Geml J."/>
            <person name="Haridas S."/>
            <person name="Hughes K."/>
            <person name="Justo A."/>
            <person name="Karasinski D."/>
            <person name="Kautmanova I."/>
            <person name="Kiss B."/>
            <person name="Kocsube S."/>
            <person name="Kotiranta H."/>
            <person name="LaButti K.M."/>
            <person name="Lechner B.E."/>
            <person name="Liimatainen K."/>
            <person name="Lipzen A."/>
            <person name="Lukacs Z."/>
            <person name="Mihaltcheva S."/>
            <person name="Morgado L.N."/>
            <person name="Niskanen T."/>
            <person name="Noordeloos M.E."/>
            <person name="Ohm R.A."/>
            <person name="Ortiz-Santana B."/>
            <person name="Ovrebo C."/>
            <person name="Racz N."/>
            <person name="Riley R."/>
            <person name="Savchenko A."/>
            <person name="Shiryaev A."/>
            <person name="Soop K."/>
            <person name="Spirin V."/>
            <person name="Szebenyi C."/>
            <person name="Tomsovsky M."/>
            <person name="Tulloss R.E."/>
            <person name="Uehling J."/>
            <person name="Grigoriev I.V."/>
            <person name="Vagvolgyi C."/>
            <person name="Papp T."/>
            <person name="Martin F.M."/>
            <person name="Miettinen O."/>
            <person name="Hibbett D.S."/>
            <person name="Nagy L.G."/>
        </authorList>
    </citation>
    <scope>NUCLEOTIDE SEQUENCE [LARGE SCALE GENOMIC DNA]</scope>
    <source>
        <strain evidence="1 2">NL-1719</strain>
    </source>
</reference>
<evidence type="ECO:0000313" key="1">
    <source>
        <dbReference type="EMBL" id="TFK65848.1"/>
    </source>
</evidence>
<proteinExistence type="predicted"/>